<evidence type="ECO:0000256" key="4">
    <source>
        <dbReference type="ARBA" id="ARBA00023315"/>
    </source>
</evidence>
<keyword evidence="4" id="KW-0012">Acyltransferase</keyword>
<gene>
    <name evidence="5" type="ORF">CARUB_v10017116mg</name>
</gene>
<dbReference type="eggNOG" id="ENOG502QQQA">
    <property type="taxonomic scope" value="Eukaryota"/>
</dbReference>
<organism evidence="5 6">
    <name type="scientific">Capsella rubella</name>
    <dbReference type="NCBI Taxonomy" id="81985"/>
    <lineage>
        <taxon>Eukaryota</taxon>
        <taxon>Viridiplantae</taxon>
        <taxon>Streptophyta</taxon>
        <taxon>Embryophyta</taxon>
        <taxon>Tracheophyta</taxon>
        <taxon>Spermatophyta</taxon>
        <taxon>Magnoliopsida</taxon>
        <taxon>eudicotyledons</taxon>
        <taxon>Gunneridae</taxon>
        <taxon>Pentapetalae</taxon>
        <taxon>rosids</taxon>
        <taxon>malvids</taxon>
        <taxon>Brassicales</taxon>
        <taxon>Brassicaceae</taxon>
        <taxon>Camelineae</taxon>
        <taxon>Capsella</taxon>
    </lineage>
</organism>
<dbReference type="GO" id="GO:0016746">
    <property type="term" value="F:acyltransferase activity"/>
    <property type="evidence" value="ECO:0007669"/>
    <property type="project" value="UniProtKB-KW"/>
</dbReference>
<proteinExistence type="inferred from homology"/>
<keyword evidence="3" id="KW-0808">Transferase</keyword>
<reference evidence="6" key="1">
    <citation type="journal article" date="2013" name="Nat. Genet.">
        <title>The Capsella rubella genome and the genomic consequences of rapid mating system evolution.</title>
        <authorList>
            <person name="Slotte T."/>
            <person name="Hazzouri K.M."/>
            <person name="Agren J.A."/>
            <person name="Koenig D."/>
            <person name="Maumus F."/>
            <person name="Guo Y.L."/>
            <person name="Steige K."/>
            <person name="Platts A.E."/>
            <person name="Escobar J.S."/>
            <person name="Newman L.K."/>
            <person name="Wang W."/>
            <person name="Mandakova T."/>
            <person name="Vello E."/>
            <person name="Smith L.M."/>
            <person name="Henz S.R."/>
            <person name="Steffen J."/>
            <person name="Takuno S."/>
            <person name="Brandvain Y."/>
            <person name="Coop G."/>
            <person name="Andolfatto P."/>
            <person name="Hu T.T."/>
            <person name="Blanchette M."/>
            <person name="Clark R.M."/>
            <person name="Quesneville H."/>
            <person name="Nordborg M."/>
            <person name="Gaut B.S."/>
            <person name="Lysak M.A."/>
            <person name="Jenkins J."/>
            <person name="Grimwood J."/>
            <person name="Chapman J."/>
            <person name="Prochnik S."/>
            <person name="Shu S."/>
            <person name="Rokhsar D."/>
            <person name="Schmutz J."/>
            <person name="Weigel D."/>
            <person name="Wright S.I."/>
        </authorList>
    </citation>
    <scope>NUCLEOTIDE SEQUENCE [LARGE SCALE GENOMIC DNA]</scope>
    <source>
        <strain evidence="6">cv. Monte Gargano</strain>
    </source>
</reference>
<dbReference type="Gene3D" id="3.30.559.10">
    <property type="entry name" value="Chloramphenicol acetyltransferase-like domain"/>
    <property type="match status" value="2"/>
</dbReference>
<comment type="subunit">
    <text evidence="2">Monomer.</text>
</comment>
<dbReference type="KEGG" id="crb:17886265"/>
<evidence type="ECO:0000256" key="2">
    <source>
        <dbReference type="ARBA" id="ARBA00011245"/>
    </source>
</evidence>
<accession>R0FN51</accession>
<sequence>IIVSIKITNISTFYENYKLSFSNQNCKIYIRNISSSKKETTKTKQKKGKEKYQTMETVKVETIGKEIIKPSKPSSNDVPTLQLSIMDQLIPQVYAVAFLFYTKDDLISQEQTSQTLKTSLSETLTKFHPFAGRVNGVTIDSTDEGAVFVDSRVDDCLLSDFLRSPDTKSLQQLLPVNAAEPIPTWPLLLVQATYFKCGGMAIGVCMSHKLGDAVSISNFIQAWAATARGEGDSVVSPEFGSTKIYPPASGAIQVPGEDQLGKRTSITKRFVFVASKIEELRNKVASDAVPRPTRVQSLTSLIWKCVVASSTDTTREKALYQANNLRPKIPAVLSENLIGNPLFSTLTLNGKDNLETVQIVKELKKRSEEVSHLVQYEEGSASMTIGLKLLGAMAETKFSYEVYDTHVVSSWCRVALYKACFGWGSPVWVTGNVSPILDNVTVLVDSKDGQGVEAWVTLAEDEMLLFEQNTELLAFASPNPSVLI</sequence>
<comment type="similarity">
    <text evidence="1">Belongs to the plant acyltransferase family.</text>
</comment>
<name>R0FN51_9BRAS</name>
<dbReference type="OrthoDB" id="1932220at2759"/>
<dbReference type="Pfam" id="PF02458">
    <property type="entry name" value="Transferase"/>
    <property type="match status" value="1"/>
</dbReference>
<dbReference type="EMBL" id="KB870809">
    <property type="protein sequence ID" value="EOA23902.1"/>
    <property type="molecule type" value="Genomic_DNA"/>
</dbReference>
<protein>
    <recommendedName>
        <fullName evidence="7">BAHD acyltransferase</fullName>
    </recommendedName>
</protein>
<evidence type="ECO:0000256" key="1">
    <source>
        <dbReference type="ARBA" id="ARBA00009861"/>
    </source>
</evidence>
<keyword evidence="6" id="KW-1185">Reference proteome</keyword>
<dbReference type="AlphaFoldDB" id="R0FN51"/>
<dbReference type="Proteomes" id="UP000029121">
    <property type="component" value="Unassembled WGS sequence"/>
</dbReference>
<feature type="non-terminal residue" evidence="5">
    <location>
        <position position="1"/>
    </location>
</feature>
<dbReference type="PANTHER" id="PTHR31623">
    <property type="entry name" value="F21J9.9"/>
    <property type="match status" value="1"/>
</dbReference>
<evidence type="ECO:0000313" key="5">
    <source>
        <dbReference type="EMBL" id="EOA23902.1"/>
    </source>
</evidence>
<dbReference type="PANTHER" id="PTHR31623:SF22">
    <property type="entry name" value="ACETYL-COA:BENZYLALCOHOL ACETYLTRANFERASE-LIKE PROTEIN-RELATED"/>
    <property type="match status" value="1"/>
</dbReference>
<evidence type="ECO:0008006" key="7">
    <source>
        <dbReference type="Google" id="ProtNLM"/>
    </source>
</evidence>
<dbReference type="FunFam" id="3.30.559.10:FF:000063">
    <property type="entry name" value="Transferase family protein"/>
    <property type="match status" value="1"/>
</dbReference>
<evidence type="ECO:0000256" key="3">
    <source>
        <dbReference type="ARBA" id="ARBA00022679"/>
    </source>
</evidence>
<evidence type="ECO:0000313" key="6">
    <source>
        <dbReference type="Proteomes" id="UP000029121"/>
    </source>
</evidence>
<dbReference type="InterPro" id="IPR023213">
    <property type="entry name" value="CAT-like_dom_sf"/>
</dbReference>